<comment type="caution">
    <text evidence="2">The sequence shown here is derived from an EMBL/GenBank/DDBJ whole genome shotgun (WGS) entry which is preliminary data.</text>
</comment>
<sequence>MVTKSKRPTRKAVPSSMEKSGCNDGRRGYWIDENDPFVIVMSGGKVFATGEDDAQGSNNSRRSNKRQKNNNDDDDDGNDVGIDRSPRKSIKFTIRGNPRVLIRHRSARGYTYNPSRPAQDEFRNCLLKLMPPMMFHPTTNVKPKTKLVDDDSTWYDDDDEIDTLASSSSSPPSTTALFTQDECLQLSITFRMKRPKSHFISNEPGHGRLKPSAPSSISIRNLRSDIDNMAKFVMDSLNGLVYVDDRQVVVLNVRKMLDSEGLCLGATDVEICVVTEEEVAL</sequence>
<reference evidence="2 3" key="1">
    <citation type="submission" date="2024-10" db="EMBL/GenBank/DDBJ databases">
        <title>Updated reference genomes for cyclostephanoid diatoms.</title>
        <authorList>
            <person name="Roberts W.R."/>
            <person name="Alverson A.J."/>
        </authorList>
    </citation>
    <scope>NUCLEOTIDE SEQUENCE [LARGE SCALE GENOMIC DNA]</scope>
    <source>
        <strain evidence="2 3">AJA232-27</strain>
    </source>
</reference>
<dbReference type="Pfam" id="PF05866">
    <property type="entry name" value="RusA"/>
    <property type="match status" value="1"/>
</dbReference>
<keyword evidence="3" id="KW-1185">Reference proteome</keyword>
<gene>
    <name evidence="2" type="ORF">ACHAWU_002067</name>
</gene>
<accession>A0ABD3M954</accession>
<protein>
    <submittedName>
        <fullName evidence="2">Uncharacterized protein</fullName>
    </submittedName>
</protein>
<dbReference type="AlphaFoldDB" id="A0ABD3M954"/>
<dbReference type="Gene3D" id="3.30.1330.70">
    <property type="entry name" value="Holliday junction resolvase RusA"/>
    <property type="match status" value="1"/>
</dbReference>
<organism evidence="2 3">
    <name type="scientific">Discostella pseudostelligera</name>
    <dbReference type="NCBI Taxonomy" id="259834"/>
    <lineage>
        <taxon>Eukaryota</taxon>
        <taxon>Sar</taxon>
        <taxon>Stramenopiles</taxon>
        <taxon>Ochrophyta</taxon>
        <taxon>Bacillariophyta</taxon>
        <taxon>Coscinodiscophyceae</taxon>
        <taxon>Thalassiosirophycidae</taxon>
        <taxon>Stephanodiscales</taxon>
        <taxon>Stephanodiscaceae</taxon>
        <taxon>Discostella</taxon>
    </lineage>
</organism>
<dbReference type="Proteomes" id="UP001530293">
    <property type="component" value="Unassembled WGS sequence"/>
</dbReference>
<dbReference type="EMBL" id="JALLBG020000206">
    <property type="protein sequence ID" value="KAL3759266.1"/>
    <property type="molecule type" value="Genomic_DNA"/>
</dbReference>
<dbReference type="InterPro" id="IPR036614">
    <property type="entry name" value="RusA-like_sf"/>
</dbReference>
<proteinExistence type="predicted"/>
<evidence type="ECO:0000313" key="3">
    <source>
        <dbReference type="Proteomes" id="UP001530293"/>
    </source>
</evidence>
<feature type="compositionally biased region" description="Basic residues" evidence="1">
    <location>
        <begin position="1"/>
        <end position="10"/>
    </location>
</feature>
<feature type="region of interest" description="Disordered" evidence="1">
    <location>
        <begin position="48"/>
        <end position="89"/>
    </location>
</feature>
<name>A0ABD3M954_9STRA</name>
<evidence type="ECO:0000313" key="2">
    <source>
        <dbReference type="EMBL" id="KAL3759266.1"/>
    </source>
</evidence>
<evidence type="ECO:0000256" key="1">
    <source>
        <dbReference type="SAM" id="MobiDB-lite"/>
    </source>
</evidence>
<dbReference type="InterPro" id="IPR008822">
    <property type="entry name" value="Endonuclease_RusA-like"/>
</dbReference>
<feature type="region of interest" description="Disordered" evidence="1">
    <location>
        <begin position="1"/>
        <end position="28"/>
    </location>
</feature>
<dbReference type="SUPFAM" id="SSF103084">
    <property type="entry name" value="Holliday junction resolvase RusA"/>
    <property type="match status" value="1"/>
</dbReference>